<feature type="transmembrane region" description="Helical" evidence="6">
    <location>
        <begin position="385"/>
        <end position="403"/>
    </location>
</feature>
<name>A0ABR4FZX7_9EURO</name>
<comment type="subcellular location">
    <subcellularLocation>
        <location evidence="1">Membrane</location>
        <topology evidence="1">Multi-pass membrane protein</topology>
    </subcellularLocation>
</comment>
<protein>
    <submittedName>
        <fullName evidence="7">Siderophore iron transporter mirA</fullName>
    </submittedName>
</protein>
<evidence type="ECO:0000256" key="1">
    <source>
        <dbReference type="ARBA" id="ARBA00004141"/>
    </source>
</evidence>
<feature type="compositionally biased region" description="Basic and acidic residues" evidence="5">
    <location>
        <begin position="19"/>
        <end position="28"/>
    </location>
</feature>
<feature type="transmembrane region" description="Helical" evidence="6">
    <location>
        <begin position="272"/>
        <end position="293"/>
    </location>
</feature>
<keyword evidence="3 6" id="KW-1133">Transmembrane helix</keyword>
<evidence type="ECO:0000313" key="7">
    <source>
        <dbReference type="EMBL" id="KAL2788786.1"/>
    </source>
</evidence>
<feature type="transmembrane region" description="Helical" evidence="6">
    <location>
        <begin position="479"/>
        <end position="500"/>
    </location>
</feature>
<evidence type="ECO:0000256" key="4">
    <source>
        <dbReference type="ARBA" id="ARBA00023136"/>
    </source>
</evidence>
<feature type="transmembrane region" description="Helical" evidence="6">
    <location>
        <begin position="410"/>
        <end position="430"/>
    </location>
</feature>
<keyword evidence="4 6" id="KW-0472">Membrane</keyword>
<feature type="transmembrane region" description="Helical" evidence="6">
    <location>
        <begin position="344"/>
        <end position="365"/>
    </location>
</feature>
<accession>A0ABR4FZX7</accession>
<feature type="transmembrane region" description="Helical" evidence="6">
    <location>
        <begin position="305"/>
        <end position="324"/>
    </location>
</feature>
<dbReference type="PANTHER" id="PTHR23501:SF87">
    <property type="entry name" value="SIDEROPHORE IRON TRANSPORTER 2"/>
    <property type="match status" value="1"/>
</dbReference>
<evidence type="ECO:0000256" key="5">
    <source>
        <dbReference type="SAM" id="MobiDB-lite"/>
    </source>
</evidence>
<gene>
    <name evidence="7" type="ORF">BJX66DRAFT_308250</name>
</gene>
<dbReference type="Gene3D" id="1.20.1250.20">
    <property type="entry name" value="MFS general substrate transporter like domains"/>
    <property type="match status" value="2"/>
</dbReference>
<dbReference type="EMBL" id="JBFTWV010000074">
    <property type="protein sequence ID" value="KAL2788786.1"/>
    <property type="molecule type" value="Genomic_DNA"/>
</dbReference>
<sequence>MAVEEISAAPKGVPSIEPSVEKPNHIPNEELSDSESLQAGVRRAEMLRKGWTKQGLIVTFTGLFLATLVINFGDYSTQVYTPYATSSFKQHSAMSAARVVGNITRIAAYPIIAKLGDVFGRAEMFILSVMFQSIGAAIYAACKNVSQYIAGGIFEAIGSTGFSLTQQVFVADVTNLINRAVWSTLPDSLTVVPALYLGTEIAERILADSEWRWGYGMWAIIQPVSATLLVGSMLYYQRRSRVEHAQSAGQILGWTSGESWWMRMYNLVWVQLDAFGAVLLLLGLSLFLVPLSLTGSGNSDDWHKGSFIAMLVMGVVILVAFIAWDTWFAKKPFVPYRMIRNRTVAAACCLGALDFFHYSVFSVFFPSYLQVAGHYGAGPATRIDNSLRVAFQVAGIFAAYFMKYTRRSQIWVFTGVPLSVLGMGVLLYLVDMGDGKVGNEAAFVTAKSLIGIGRAFYQTASQVSVQATVQRGEVSVVTAVFFAAMSVGGAIGTSVAGAIWRSTLPNKLTQHLPTEYKNQAQAIFGSIVVAKKYEVGSPAREAIDMSYRQSQRLLGIAALAALAPMLIIMFFLENVQLDERMAAKGDNDMGEEVKKVEDDTESKQEERGEGAKGQR</sequence>
<feature type="transmembrane region" description="Helical" evidence="6">
    <location>
        <begin position="553"/>
        <end position="572"/>
    </location>
</feature>
<feature type="region of interest" description="Disordered" evidence="5">
    <location>
        <begin position="583"/>
        <end position="615"/>
    </location>
</feature>
<feature type="region of interest" description="Disordered" evidence="5">
    <location>
        <begin position="1"/>
        <end position="34"/>
    </location>
</feature>
<dbReference type="Proteomes" id="UP001610563">
    <property type="component" value="Unassembled WGS sequence"/>
</dbReference>
<evidence type="ECO:0000256" key="2">
    <source>
        <dbReference type="ARBA" id="ARBA00022692"/>
    </source>
</evidence>
<evidence type="ECO:0000256" key="6">
    <source>
        <dbReference type="SAM" id="Phobius"/>
    </source>
</evidence>
<evidence type="ECO:0000256" key="3">
    <source>
        <dbReference type="ARBA" id="ARBA00022989"/>
    </source>
</evidence>
<comment type="caution">
    <text evidence="7">The sequence shown here is derived from an EMBL/GenBank/DDBJ whole genome shotgun (WGS) entry which is preliminary data.</text>
</comment>
<dbReference type="InterPro" id="IPR011701">
    <property type="entry name" value="MFS"/>
</dbReference>
<evidence type="ECO:0000313" key="8">
    <source>
        <dbReference type="Proteomes" id="UP001610563"/>
    </source>
</evidence>
<dbReference type="Pfam" id="PF07690">
    <property type="entry name" value="MFS_1"/>
    <property type="match status" value="1"/>
</dbReference>
<keyword evidence="8" id="KW-1185">Reference proteome</keyword>
<feature type="transmembrane region" description="Helical" evidence="6">
    <location>
        <begin position="55"/>
        <end position="73"/>
    </location>
</feature>
<dbReference type="InterPro" id="IPR036259">
    <property type="entry name" value="MFS_trans_sf"/>
</dbReference>
<feature type="transmembrane region" description="Helical" evidence="6">
    <location>
        <begin position="215"/>
        <end position="236"/>
    </location>
</feature>
<proteinExistence type="predicted"/>
<feature type="transmembrane region" description="Helical" evidence="6">
    <location>
        <begin position="124"/>
        <end position="141"/>
    </location>
</feature>
<dbReference type="PANTHER" id="PTHR23501">
    <property type="entry name" value="MAJOR FACILITATOR SUPERFAMILY"/>
    <property type="match status" value="1"/>
</dbReference>
<reference evidence="7 8" key="1">
    <citation type="submission" date="2024-07" db="EMBL/GenBank/DDBJ databases">
        <title>Section-level genome sequencing and comparative genomics of Aspergillus sections Usti and Cavernicolus.</title>
        <authorList>
            <consortium name="Lawrence Berkeley National Laboratory"/>
            <person name="Nybo J.L."/>
            <person name="Vesth T.C."/>
            <person name="Theobald S."/>
            <person name="Frisvad J.C."/>
            <person name="Larsen T.O."/>
            <person name="Kjaerboelling I."/>
            <person name="Rothschild-Mancinelli K."/>
            <person name="Lyhne E.K."/>
            <person name="Kogle M.E."/>
            <person name="Barry K."/>
            <person name="Clum A."/>
            <person name="Na H."/>
            <person name="Ledsgaard L."/>
            <person name="Lin J."/>
            <person name="Lipzen A."/>
            <person name="Kuo A."/>
            <person name="Riley R."/>
            <person name="Mondo S."/>
            <person name="Labutti K."/>
            <person name="Haridas S."/>
            <person name="Pangalinan J."/>
            <person name="Salamov A.A."/>
            <person name="Simmons B.A."/>
            <person name="Magnuson J.K."/>
            <person name="Chen J."/>
            <person name="Drula E."/>
            <person name="Henrissat B."/>
            <person name="Wiebenga A."/>
            <person name="Lubbers R.J."/>
            <person name="Gomes A.C."/>
            <person name="Makela M.R."/>
            <person name="Stajich J."/>
            <person name="Grigoriev I.V."/>
            <person name="Mortensen U.H."/>
            <person name="De Vries R.P."/>
            <person name="Baker S.E."/>
            <person name="Andersen M.R."/>
        </authorList>
    </citation>
    <scope>NUCLEOTIDE SEQUENCE [LARGE SCALE GENOMIC DNA]</scope>
    <source>
        <strain evidence="7 8">CBS 209.92</strain>
    </source>
</reference>
<dbReference type="SUPFAM" id="SSF103473">
    <property type="entry name" value="MFS general substrate transporter"/>
    <property type="match status" value="1"/>
</dbReference>
<organism evidence="7 8">
    <name type="scientific">Aspergillus keveii</name>
    <dbReference type="NCBI Taxonomy" id="714993"/>
    <lineage>
        <taxon>Eukaryota</taxon>
        <taxon>Fungi</taxon>
        <taxon>Dikarya</taxon>
        <taxon>Ascomycota</taxon>
        <taxon>Pezizomycotina</taxon>
        <taxon>Eurotiomycetes</taxon>
        <taxon>Eurotiomycetidae</taxon>
        <taxon>Eurotiales</taxon>
        <taxon>Aspergillaceae</taxon>
        <taxon>Aspergillus</taxon>
        <taxon>Aspergillus subgen. Nidulantes</taxon>
    </lineage>
</organism>
<keyword evidence="2 6" id="KW-0812">Transmembrane</keyword>